<evidence type="ECO:0000256" key="3">
    <source>
        <dbReference type="ARBA" id="ARBA00022964"/>
    </source>
</evidence>
<protein>
    <submittedName>
        <fullName evidence="8">Prolyl 4-hydroxylase</fullName>
    </submittedName>
</protein>
<dbReference type="PANTHER" id="PTHR10869">
    <property type="entry name" value="PROLYL 4-HYDROXYLASE ALPHA SUBUNIT"/>
    <property type="match status" value="1"/>
</dbReference>
<feature type="domain" description="Prolyl 4-hydroxylase alpha subunit" evidence="7">
    <location>
        <begin position="65"/>
        <end position="244"/>
    </location>
</feature>
<keyword evidence="9" id="KW-1185">Reference proteome</keyword>
<dbReference type="GO" id="GO:0031418">
    <property type="term" value="F:L-ascorbic acid binding"/>
    <property type="evidence" value="ECO:0007669"/>
    <property type="project" value="InterPro"/>
</dbReference>
<dbReference type="GO" id="GO:0051213">
    <property type="term" value="F:dioxygenase activity"/>
    <property type="evidence" value="ECO:0007669"/>
    <property type="project" value="UniProtKB-KW"/>
</dbReference>
<dbReference type="Proteomes" id="UP000244189">
    <property type="component" value="Unassembled WGS sequence"/>
</dbReference>
<comment type="cofactor">
    <cofactor evidence="1">
        <name>L-ascorbate</name>
        <dbReference type="ChEBI" id="CHEBI:38290"/>
    </cofactor>
</comment>
<evidence type="ECO:0000256" key="1">
    <source>
        <dbReference type="ARBA" id="ARBA00001961"/>
    </source>
</evidence>
<dbReference type="InterPro" id="IPR044862">
    <property type="entry name" value="Pro_4_hyd_alph_FE2OG_OXY"/>
</dbReference>
<evidence type="ECO:0000256" key="2">
    <source>
        <dbReference type="ARBA" id="ARBA00022723"/>
    </source>
</evidence>
<name>A0A2T5GK08_9SPHN</name>
<reference evidence="8 9" key="1">
    <citation type="submission" date="2018-04" db="EMBL/GenBank/DDBJ databases">
        <title>Genomic Encyclopedia of Type Strains, Phase III (KMG-III): the genomes of soil and plant-associated and newly described type strains.</title>
        <authorList>
            <person name="Whitman W."/>
        </authorList>
    </citation>
    <scope>NUCLEOTIDE SEQUENCE [LARGE SCALE GENOMIC DNA]</scope>
    <source>
        <strain evidence="8 9">MA101b</strain>
    </source>
</reference>
<keyword evidence="3" id="KW-0223">Dioxygenase</keyword>
<keyword evidence="4" id="KW-0560">Oxidoreductase</keyword>
<proteinExistence type="predicted"/>
<evidence type="ECO:0000259" key="7">
    <source>
        <dbReference type="SMART" id="SM00702"/>
    </source>
</evidence>
<evidence type="ECO:0000256" key="5">
    <source>
        <dbReference type="ARBA" id="ARBA00023004"/>
    </source>
</evidence>
<dbReference type="EMBL" id="QAOG01000004">
    <property type="protein sequence ID" value="PTQ59663.1"/>
    <property type="molecule type" value="Genomic_DNA"/>
</dbReference>
<keyword evidence="2" id="KW-0479">Metal-binding</keyword>
<dbReference type="GO" id="GO:0016705">
    <property type="term" value="F:oxidoreductase activity, acting on paired donors, with incorporation or reduction of molecular oxygen"/>
    <property type="evidence" value="ECO:0007669"/>
    <property type="project" value="InterPro"/>
</dbReference>
<dbReference type="InterPro" id="IPR045054">
    <property type="entry name" value="P4HA-like"/>
</dbReference>
<dbReference type="SMART" id="SM00702">
    <property type="entry name" value="P4Hc"/>
    <property type="match status" value="1"/>
</dbReference>
<dbReference type="Pfam" id="PF13640">
    <property type="entry name" value="2OG-FeII_Oxy_3"/>
    <property type="match status" value="1"/>
</dbReference>
<evidence type="ECO:0000256" key="4">
    <source>
        <dbReference type="ARBA" id="ARBA00023002"/>
    </source>
</evidence>
<accession>A0A2T5GK08</accession>
<evidence type="ECO:0000256" key="6">
    <source>
        <dbReference type="SAM" id="MobiDB-lite"/>
    </source>
</evidence>
<dbReference type="AlphaFoldDB" id="A0A2T5GK08"/>
<dbReference type="GO" id="GO:0005506">
    <property type="term" value="F:iron ion binding"/>
    <property type="evidence" value="ECO:0007669"/>
    <property type="project" value="InterPro"/>
</dbReference>
<dbReference type="PANTHER" id="PTHR10869:SF246">
    <property type="entry name" value="TRANSMEMBRANE PROLYL 4-HYDROXYLASE"/>
    <property type="match status" value="1"/>
</dbReference>
<dbReference type="InterPro" id="IPR006620">
    <property type="entry name" value="Pro_4_hyd_alph"/>
</dbReference>
<evidence type="ECO:0000313" key="9">
    <source>
        <dbReference type="Proteomes" id="UP000244189"/>
    </source>
</evidence>
<dbReference type="RefSeq" id="WP_107958362.1">
    <property type="nucleotide sequence ID" value="NZ_QAOG01000004.1"/>
</dbReference>
<dbReference type="Gene3D" id="2.60.120.620">
    <property type="entry name" value="q2cbj1_9rhob like domain"/>
    <property type="match status" value="1"/>
</dbReference>
<gene>
    <name evidence="8" type="ORF">C8J26_2515</name>
</gene>
<evidence type="ECO:0000313" key="8">
    <source>
        <dbReference type="EMBL" id="PTQ59663.1"/>
    </source>
</evidence>
<keyword evidence="5" id="KW-0408">Iron</keyword>
<sequence length="249" mass="27462">MSEFLDTGAWSTGGTKTAPPQAPSLSALDLRDGYMEALGRSDSAARVRERIVHYPGAVRIPASDVELYIVRNFLSLAECAALVALIDADRVPSPVVADDPVPSYRTSETCYLYPGPDAVAVVESKLDELTGIESIFGEPLQGQRYAVGQEFKPHHDFFDTTQHYWRNQVPIGGQRTWSAMTFLNEPTEGGRTNFPTANVVIAPKAGNLVIWNNMDVLGRPNPGSLHQGMPVEQGVKYVLTKWYRERPWG</sequence>
<feature type="region of interest" description="Disordered" evidence="6">
    <location>
        <begin position="1"/>
        <end position="23"/>
    </location>
</feature>
<comment type="caution">
    <text evidence="8">The sequence shown here is derived from an EMBL/GenBank/DDBJ whole genome shotgun (WGS) entry which is preliminary data.</text>
</comment>
<organism evidence="8 9">
    <name type="scientific">Sphingomonas aurantiaca</name>
    <dbReference type="NCBI Taxonomy" id="185949"/>
    <lineage>
        <taxon>Bacteria</taxon>
        <taxon>Pseudomonadati</taxon>
        <taxon>Pseudomonadota</taxon>
        <taxon>Alphaproteobacteria</taxon>
        <taxon>Sphingomonadales</taxon>
        <taxon>Sphingomonadaceae</taxon>
        <taxon>Sphingomonas</taxon>
    </lineage>
</organism>